<evidence type="ECO:0000313" key="4">
    <source>
        <dbReference type="Proteomes" id="UP001500620"/>
    </source>
</evidence>
<dbReference type="SUPFAM" id="SSF55961">
    <property type="entry name" value="Bet v1-like"/>
    <property type="match status" value="1"/>
</dbReference>
<accession>A0ABP8CY97</accession>
<dbReference type="RefSeq" id="WP_345121593.1">
    <property type="nucleotide sequence ID" value="NZ_BAABAT010000002.1"/>
</dbReference>
<dbReference type="Pfam" id="PF08327">
    <property type="entry name" value="AHSA1"/>
    <property type="match status" value="1"/>
</dbReference>
<gene>
    <name evidence="3" type="ORF">GCM10022255_009480</name>
</gene>
<evidence type="ECO:0000313" key="3">
    <source>
        <dbReference type="EMBL" id="GAA4244840.1"/>
    </source>
</evidence>
<dbReference type="Gene3D" id="3.30.530.20">
    <property type="match status" value="1"/>
</dbReference>
<dbReference type="EMBL" id="BAABAT010000002">
    <property type="protein sequence ID" value="GAA4244840.1"/>
    <property type="molecule type" value="Genomic_DNA"/>
</dbReference>
<comment type="similarity">
    <text evidence="1">Belongs to the AHA1 family.</text>
</comment>
<dbReference type="Proteomes" id="UP001500620">
    <property type="component" value="Unassembled WGS sequence"/>
</dbReference>
<name>A0ABP8CY97_9ACTN</name>
<reference evidence="4" key="1">
    <citation type="journal article" date="2019" name="Int. J. Syst. Evol. Microbiol.">
        <title>The Global Catalogue of Microorganisms (GCM) 10K type strain sequencing project: providing services to taxonomists for standard genome sequencing and annotation.</title>
        <authorList>
            <consortium name="The Broad Institute Genomics Platform"/>
            <consortium name="The Broad Institute Genome Sequencing Center for Infectious Disease"/>
            <person name="Wu L."/>
            <person name="Ma J."/>
        </authorList>
    </citation>
    <scope>NUCLEOTIDE SEQUENCE [LARGE SCALE GENOMIC DNA]</scope>
    <source>
        <strain evidence="4">JCM 17441</strain>
    </source>
</reference>
<organism evidence="3 4">
    <name type="scientific">Dactylosporangium darangshiense</name>
    <dbReference type="NCBI Taxonomy" id="579108"/>
    <lineage>
        <taxon>Bacteria</taxon>
        <taxon>Bacillati</taxon>
        <taxon>Actinomycetota</taxon>
        <taxon>Actinomycetes</taxon>
        <taxon>Micromonosporales</taxon>
        <taxon>Micromonosporaceae</taxon>
        <taxon>Dactylosporangium</taxon>
    </lineage>
</organism>
<protein>
    <submittedName>
        <fullName evidence="3">SRPBCC family protein</fullName>
    </submittedName>
</protein>
<evidence type="ECO:0000259" key="2">
    <source>
        <dbReference type="Pfam" id="PF08327"/>
    </source>
</evidence>
<sequence>MNDTIERSQTHATFVIERTYPVPIVEVWHALSDNDARDQWFGGGPAFEVKHKSHDFRVGGRATEEGQWHGGPRSRFESIYTDIVDRCRIVFTYDMWVDDQHLSTSLTTITVEPHDDATRLTYTEQGVHFDGLDSAEGREEGTRAILDGLASFLTRNDRP</sequence>
<proteinExistence type="inferred from homology"/>
<keyword evidence="4" id="KW-1185">Reference proteome</keyword>
<dbReference type="InterPro" id="IPR013538">
    <property type="entry name" value="ASHA1/2-like_C"/>
</dbReference>
<comment type="caution">
    <text evidence="3">The sequence shown here is derived from an EMBL/GenBank/DDBJ whole genome shotgun (WGS) entry which is preliminary data.</text>
</comment>
<dbReference type="CDD" id="cd08900">
    <property type="entry name" value="SRPBCC_CalC_Aha1-like_7"/>
    <property type="match status" value="1"/>
</dbReference>
<evidence type="ECO:0000256" key="1">
    <source>
        <dbReference type="ARBA" id="ARBA00006817"/>
    </source>
</evidence>
<feature type="domain" description="Activator of Hsp90 ATPase homologue 1/2-like C-terminal" evidence="2">
    <location>
        <begin position="22"/>
        <end position="153"/>
    </location>
</feature>
<dbReference type="InterPro" id="IPR023393">
    <property type="entry name" value="START-like_dom_sf"/>
</dbReference>